<dbReference type="EMBL" id="LWMV01000105">
    <property type="protein sequence ID" value="KZX14361.1"/>
    <property type="molecule type" value="Genomic_DNA"/>
</dbReference>
<dbReference type="Proteomes" id="UP000077245">
    <property type="component" value="Unassembled WGS sequence"/>
</dbReference>
<protein>
    <recommendedName>
        <fullName evidence="1">Phosphoesterase</fullName>
        <ecNumber evidence="1">3.1.4.-</ecNumber>
    </recommendedName>
</protein>
<accession>A0A166CCC4</accession>
<gene>
    <name evidence="3" type="ORF">MBCUR_05850</name>
</gene>
<dbReference type="InterPro" id="IPR029052">
    <property type="entry name" value="Metallo-depent_PP-like"/>
</dbReference>
<sequence>MLVGLISDTHVGDRVKELPPIIPELFKDVDLILHAGDITSKAVLDRLEKIAPTKAVLGNMDSEEELKLNQSEIIEIEEFKVGLNHGTVYPKGDTQQLEYIAMELEVDILVTGHTHQPLIEKANEITLVNPGSPTTPVLADPTVMLMKIEDGKVDFELKKVAEPTCTSIKFANDKLKENEDDKVLFGG</sequence>
<dbReference type="RefSeq" id="WP_067089978.1">
    <property type="nucleotide sequence ID" value="NZ_LWMV01000105.1"/>
</dbReference>
<evidence type="ECO:0000313" key="4">
    <source>
        <dbReference type="Proteomes" id="UP000077245"/>
    </source>
</evidence>
<dbReference type="Pfam" id="PF12850">
    <property type="entry name" value="Metallophos_2"/>
    <property type="match status" value="1"/>
</dbReference>
<proteinExistence type="inferred from homology"/>
<organism evidence="3 4">
    <name type="scientific">Methanobrevibacter curvatus</name>
    <dbReference type="NCBI Taxonomy" id="49547"/>
    <lineage>
        <taxon>Archaea</taxon>
        <taxon>Methanobacteriati</taxon>
        <taxon>Methanobacteriota</taxon>
        <taxon>Methanomada group</taxon>
        <taxon>Methanobacteria</taxon>
        <taxon>Methanobacteriales</taxon>
        <taxon>Methanobacteriaceae</taxon>
        <taxon>Methanobrevibacter</taxon>
    </lineage>
</organism>
<dbReference type="PANTHER" id="PTHR11124">
    <property type="entry name" value="VACUOLAR SORTING PROTEIN VPS29"/>
    <property type="match status" value="1"/>
</dbReference>
<dbReference type="AlphaFoldDB" id="A0A166CCC4"/>
<keyword evidence="1" id="KW-0479">Metal-binding</keyword>
<comment type="similarity">
    <text evidence="1">Belongs to the metallophosphoesterase superfamily. YfcE family.</text>
</comment>
<evidence type="ECO:0000313" key="3">
    <source>
        <dbReference type="EMBL" id="KZX14361.1"/>
    </source>
</evidence>
<dbReference type="GO" id="GO:0046872">
    <property type="term" value="F:metal ion binding"/>
    <property type="evidence" value="ECO:0007669"/>
    <property type="project" value="UniProtKB-KW"/>
</dbReference>
<feature type="domain" description="Calcineurin-like phosphoesterase" evidence="2">
    <location>
        <begin position="1"/>
        <end position="150"/>
    </location>
</feature>
<evidence type="ECO:0000259" key="2">
    <source>
        <dbReference type="Pfam" id="PF12850"/>
    </source>
</evidence>
<dbReference type="InterPro" id="IPR000979">
    <property type="entry name" value="Phosphodiesterase_MJ0936/Vps29"/>
</dbReference>
<dbReference type="EC" id="3.1.4.-" evidence="1"/>
<dbReference type="Gene3D" id="3.60.21.10">
    <property type="match status" value="1"/>
</dbReference>
<name>A0A166CCC4_9EURY</name>
<dbReference type="SUPFAM" id="SSF56300">
    <property type="entry name" value="Metallo-dependent phosphatases"/>
    <property type="match status" value="1"/>
</dbReference>
<dbReference type="CDD" id="cd00841">
    <property type="entry name" value="MPP_YfcE"/>
    <property type="match status" value="1"/>
</dbReference>
<dbReference type="NCBIfam" id="TIGR00040">
    <property type="entry name" value="yfcE"/>
    <property type="match status" value="1"/>
</dbReference>
<dbReference type="GO" id="GO:0016787">
    <property type="term" value="F:hydrolase activity"/>
    <property type="evidence" value="ECO:0007669"/>
    <property type="project" value="UniProtKB-UniRule"/>
</dbReference>
<comment type="cofactor">
    <cofactor evidence="1">
        <name>a divalent metal cation</name>
        <dbReference type="ChEBI" id="CHEBI:60240"/>
    </cofactor>
</comment>
<dbReference type="InterPro" id="IPR024654">
    <property type="entry name" value="Calcineurin-like_PHP_lpxH"/>
</dbReference>
<keyword evidence="4" id="KW-1185">Reference proteome</keyword>
<dbReference type="STRING" id="49547.MBCUR_05850"/>
<comment type="caution">
    <text evidence="3">The sequence shown here is derived from an EMBL/GenBank/DDBJ whole genome shotgun (WGS) entry which is preliminary data.</text>
</comment>
<reference evidence="3 4" key="1">
    <citation type="submission" date="2016-04" db="EMBL/GenBank/DDBJ databases">
        <title>Genome sequence of Methanobrevibacter curvatus DSM 11111.</title>
        <authorList>
            <person name="Poehlein A."/>
            <person name="Seedorf H."/>
            <person name="Daniel R."/>
        </authorList>
    </citation>
    <scope>NUCLEOTIDE SEQUENCE [LARGE SCALE GENOMIC DNA]</scope>
    <source>
        <strain evidence="3 4">DSM 11111</strain>
    </source>
</reference>
<evidence type="ECO:0000256" key="1">
    <source>
        <dbReference type="RuleBase" id="RU362039"/>
    </source>
</evidence>
<dbReference type="PATRIC" id="fig|49547.3.peg.611"/>
<dbReference type="InterPro" id="IPR041802">
    <property type="entry name" value="MPP_YfcE"/>
</dbReference>